<comment type="caution">
    <text evidence="3">The sequence shown here is derived from an EMBL/GenBank/DDBJ whole genome shotgun (WGS) entry which is preliminary data.</text>
</comment>
<name>A0ABQ5B4F0_9ASTR</name>
<protein>
    <submittedName>
        <fullName evidence="3">Beta glucosidase 46</fullName>
    </submittedName>
</protein>
<gene>
    <name evidence="3" type="ORF">Tco_0856548</name>
</gene>
<dbReference type="Pfam" id="PF00232">
    <property type="entry name" value="Glyco_hydro_1"/>
    <property type="match status" value="1"/>
</dbReference>
<evidence type="ECO:0000313" key="4">
    <source>
        <dbReference type="Proteomes" id="UP001151760"/>
    </source>
</evidence>
<dbReference type="SUPFAM" id="SSF51445">
    <property type="entry name" value="(Trans)glycosidases"/>
    <property type="match status" value="1"/>
</dbReference>
<evidence type="ECO:0000256" key="1">
    <source>
        <dbReference type="ARBA" id="ARBA00010838"/>
    </source>
</evidence>
<dbReference type="EMBL" id="BQNB010012912">
    <property type="protein sequence ID" value="GJT09506.1"/>
    <property type="molecule type" value="Genomic_DNA"/>
</dbReference>
<organism evidence="3 4">
    <name type="scientific">Tanacetum coccineum</name>
    <dbReference type="NCBI Taxonomy" id="301880"/>
    <lineage>
        <taxon>Eukaryota</taxon>
        <taxon>Viridiplantae</taxon>
        <taxon>Streptophyta</taxon>
        <taxon>Embryophyta</taxon>
        <taxon>Tracheophyta</taxon>
        <taxon>Spermatophyta</taxon>
        <taxon>Magnoliopsida</taxon>
        <taxon>eudicotyledons</taxon>
        <taxon>Gunneridae</taxon>
        <taxon>Pentapetalae</taxon>
        <taxon>asterids</taxon>
        <taxon>campanulids</taxon>
        <taxon>Asterales</taxon>
        <taxon>Asteraceae</taxon>
        <taxon>Asteroideae</taxon>
        <taxon>Anthemideae</taxon>
        <taxon>Anthemidinae</taxon>
        <taxon>Tanacetum</taxon>
    </lineage>
</organism>
<dbReference type="Proteomes" id="UP001151760">
    <property type="component" value="Unassembled WGS sequence"/>
</dbReference>
<dbReference type="InterPro" id="IPR017853">
    <property type="entry name" value="GH"/>
</dbReference>
<comment type="similarity">
    <text evidence="1 2">Belongs to the glycosyl hydrolase 1 family.</text>
</comment>
<accession>A0ABQ5B4F0</accession>
<dbReference type="PANTHER" id="PTHR10353:SF27">
    <property type="entry name" value="BETA-GLUCOSIDASE 47"/>
    <property type="match status" value="1"/>
</dbReference>
<evidence type="ECO:0000313" key="3">
    <source>
        <dbReference type="EMBL" id="GJT09506.1"/>
    </source>
</evidence>
<reference evidence="3" key="2">
    <citation type="submission" date="2022-01" db="EMBL/GenBank/DDBJ databases">
        <authorList>
            <person name="Yamashiro T."/>
            <person name="Shiraishi A."/>
            <person name="Satake H."/>
            <person name="Nakayama K."/>
        </authorList>
    </citation>
    <scope>NUCLEOTIDE SEQUENCE</scope>
</reference>
<proteinExistence type="inferred from homology"/>
<dbReference type="PANTHER" id="PTHR10353">
    <property type="entry name" value="GLYCOSYL HYDROLASE"/>
    <property type="match status" value="1"/>
</dbReference>
<reference evidence="3" key="1">
    <citation type="journal article" date="2022" name="Int. J. Mol. Sci.">
        <title>Draft Genome of Tanacetum Coccineum: Genomic Comparison of Closely Related Tanacetum-Family Plants.</title>
        <authorList>
            <person name="Yamashiro T."/>
            <person name="Shiraishi A."/>
            <person name="Nakayama K."/>
            <person name="Satake H."/>
        </authorList>
    </citation>
    <scope>NUCLEOTIDE SEQUENCE</scope>
</reference>
<keyword evidence="4" id="KW-1185">Reference proteome</keyword>
<dbReference type="InterPro" id="IPR001360">
    <property type="entry name" value="Glyco_hydro_1"/>
</dbReference>
<feature type="non-terminal residue" evidence="3">
    <location>
        <position position="1"/>
    </location>
</feature>
<evidence type="ECO:0000256" key="2">
    <source>
        <dbReference type="RuleBase" id="RU003690"/>
    </source>
</evidence>
<sequence>EVGIRGVFTEDWASGTRGEKCKGLSCEVEDVKGMEALYGLGEEGRLQGRTDVECARWLRVGMKGCEAYGEGMSIVVREYARCGLNEVCRKVDWSRWLEDGVDLGLFTKVNKARDLRVLQYDSLAGFYGVMKQPCLGIIPKRTQPKYLDLLAGRGLPTTKDMSYIIDIFGKVEKVKHGFGMKVPKVVPKYVVSKLRYYGDRVKYWVTLNKPYVDAAYGYRSGIYPLARCSASLGNYTSGDFKSEPYIAAHNMILSHAAVVNMYRTK</sequence>
<dbReference type="Gene3D" id="3.20.20.80">
    <property type="entry name" value="Glycosidases"/>
    <property type="match status" value="1"/>
</dbReference>